<dbReference type="AlphaFoldDB" id="A0AAV6KA37"/>
<accession>A0AAV6KA37</accession>
<gene>
    <name evidence="2" type="ORF">RHGRI_014630</name>
</gene>
<evidence type="ECO:0008006" key="4">
    <source>
        <dbReference type="Google" id="ProtNLM"/>
    </source>
</evidence>
<feature type="compositionally biased region" description="Basic and acidic residues" evidence="1">
    <location>
        <begin position="236"/>
        <end position="246"/>
    </location>
</feature>
<organism evidence="2 3">
    <name type="scientific">Rhododendron griersonianum</name>
    <dbReference type="NCBI Taxonomy" id="479676"/>
    <lineage>
        <taxon>Eukaryota</taxon>
        <taxon>Viridiplantae</taxon>
        <taxon>Streptophyta</taxon>
        <taxon>Embryophyta</taxon>
        <taxon>Tracheophyta</taxon>
        <taxon>Spermatophyta</taxon>
        <taxon>Magnoliopsida</taxon>
        <taxon>eudicotyledons</taxon>
        <taxon>Gunneridae</taxon>
        <taxon>Pentapetalae</taxon>
        <taxon>asterids</taxon>
        <taxon>Ericales</taxon>
        <taxon>Ericaceae</taxon>
        <taxon>Ericoideae</taxon>
        <taxon>Rhodoreae</taxon>
        <taxon>Rhododendron</taxon>
    </lineage>
</organism>
<evidence type="ECO:0000313" key="3">
    <source>
        <dbReference type="Proteomes" id="UP000823749"/>
    </source>
</evidence>
<keyword evidence="3" id="KW-1185">Reference proteome</keyword>
<dbReference type="EMBL" id="JACTNZ010000005">
    <property type="protein sequence ID" value="KAG5549338.1"/>
    <property type="molecule type" value="Genomic_DNA"/>
</dbReference>
<evidence type="ECO:0000256" key="1">
    <source>
        <dbReference type="SAM" id="MobiDB-lite"/>
    </source>
</evidence>
<proteinExistence type="predicted"/>
<sequence length="252" mass="28663">MTGKSTYAEILNGDFKSKPKLVFAHEEDGIDWLNRSVVGRLLSFCDVNSLQNLFISNEIWDAHIRSLGGLNVLITFESKELMEDFLKDKNNCLPKWFSSVEVWQYQRIKPSRCVWISCFGVPINAWNNNTFINIVVYVKMKDESFPVKVVEDPCAETSWENRIVTNIKVKRGMEEDGAFPLRSEEDSVAIVEMNKISKEDAMADTLNSNLKDQKFDSLVADTYDGTEKGSATEVKSPGHDKAENDSRSPFWA</sequence>
<evidence type="ECO:0000313" key="2">
    <source>
        <dbReference type="EMBL" id="KAG5549338.1"/>
    </source>
</evidence>
<feature type="region of interest" description="Disordered" evidence="1">
    <location>
        <begin position="227"/>
        <end position="252"/>
    </location>
</feature>
<name>A0AAV6KA37_9ERIC</name>
<dbReference type="Proteomes" id="UP000823749">
    <property type="component" value="Chromosome 5"/>
</dbReference>
<protein>
    <recommendedName>
        <fullName evidence="4">DUF4283 domain-containing protein</fullName>
    </recommendedName>
</protein>
<comment type="caution">
    <text evidence="2">The sequence shown here is derived from an EMBL/GenBank/DDBJ whole genome shotgun (WGS) entry which is preliminary data.</text>
</comment>
<reference evidence="2" key="1">
    <citation type="submission" date="2020-08" db="EMBL/GenBank/DDBJ databases">
        <title>Plant Genome Project.</title>
        <authorList>
            <person name="Zhang R.-G."/>
        </authorList>
    </citation>
    <scope>NUCLEOTIDE SEQUENCE</scope>
    <source>
        <strain evidence="2">WSP0</strain>
        <tissue evidence="2">Leaf</tissue>
    </source>
</reference>